<evidence type="ECO:0000313" key="1">
    <source>
        <dbReference type="EMBL" id="MDQ0895041.1"/>
    </source>
</evidence>
<gene>
    <name evidence="1" type="ORF">QFZ26_002596</name>
</gene>
<comment type="caution">
    <text evidence="1">The sequence shown here is derived from an EMBL/GenBank/DDBJ whole genome shotgun (WGS) entry which is preliminary data.</text>
</comment>
<name>A0ABU0RAE0_9MICO</name>
<organism evidence="1 2">
    <name type="scientific">Agromyces ramosus</name>
    <dbReference type="NCBI Taxonomy" id="33879"/>
    <lineage>
        <taxon>Bacteria</taxon>
        <taxon>Bacillati</taxon>
        <taxon>Actinomycetota</taxon>
        <taxon>Actinomycetes</taxon>
        <taxon>Micrococcales</taxon>
        <taxon>Microbacteriaceae</taxon>
        <taxon>Agromyces</taxon>
    </lineage>
</organism>
<keyword evidence="2" id="KW-1185">Reference proteome</keyword>
<accession>A0ABU0RAE0</accession>
<protein>
    <submittedName>
        <fullName evidence="1">RimJ/RimL family protein N-acetyltransferase</fullName>
    </submittedName>
</protein>
<reference evidence="1 2" key="1">
    <citation type="submission" date="2023-07" db="EMBL/GenBank/DDBJ databases">
        <title>Comparative genomics of wheat-associated soil bacteria to identify genetic determinants of phenazine resistance.</title>
        <authorList>
            <person name="Mouncey N."/>
        </authorList>
    </citation>
    <scope>NUCLEOTIDE SEQUENCE [LARGE SCALE GENOMIC DNA]</scope>
    <source>
        <strain evidence="1 2">V3I3</strain>
    </source>
</reference>
<dbReference type="EMBL" id="JAUSYY010000001">
    <property type="protein sequence ID" value="MDQ0895041.1"/>
    <property type="molecule type" value="Genomic_DNA"/>
</dbReference>
<evidence type="ECO:0000313" key="2">
    <source>
        <dbReference type="Proteomes" id="UP001239083"/>
    </source>
</evidence>
<dbReference type="Proteomes" id="UP001239083">
    <property type="component" value="Unassembled WGS sequence"/>
</dbReference>
<proteinExistence type="predicted"/>
<sequence length="34" mass="3907">MRRDALRFDGAFVDAIVMSILRPEWEASREQIAG</sequence>